<feature type="transmembrane region" description="Helical" evidence="6">
    <location>
        <begin position="87"/>
        <end position="106"/>
    </location>
</feature>
<accession>Z9JMF4</accession>
<dbReference type="Gene3D" id="1.20.1250.20">
    <property type="entry name" value="MFS general substrate transporter like domains"/>
    <property type="match status" value="2"/>
</dbReference>
<dbReference type="AlphaFoldDB" id="Z9JMF4"/>
<evidence type="ECO:0000259" key="7">
    <source>
        <dbReference type="PROSITE" id="PS50850"/>
    </source>
</evidence>
<dbReference type="GO" id="GO:0022857">
    <property type="term" value="F:transmembrane transporter activity"/>
    <property type="evidence" value="ECO:0007669"/>
    <property type="project" value="InterPro"/>
</dbReference>
<dbReference type="EMBL" id="JDYK01000031">
    <property type="protein sequence ID" value="EWS79580.1"/>
    <property type="molecule type" value="Genomic_DNA"/>
</dbReference>
<keyword evidence="9" id="KW-1185">Reference proteome</keyword>
<evidence type="ECO:0000256" key="5">
    <source>
        <dbReference type="SAM" id="MobiDB-lite"/>
    </source>
</evidence>
<organism evidence="8 9">
    <name type="scientific">Brachybacterium phenoliresistens</name>
    <dbReference type="NCBI Taxonomy" id="396014"/>
    <lineage>
        <taxon>Bacteria</taxon>
        <taxon>Bacillati</taxon>
        <taxon>Actinomycetota</taxon>
        <taxon>Actinomycetes</taxon>
        <taxon>Micrococcales</taxon>
        <taxon>Dermabacteraceae</taxon>
        <taxon>Brachybacterium</taxon>
    </lineage>
</organism>
<evidence type="ECO:0000313" key="9">
    <source>
        <dbReference type="Proteomes" id="UP000023067"/>
    </source>
</evidence>
<keyword evidence="3 6" id="KW-1133">Transmembrane helix</keyword>
<dbReference type="InterPro" id="IPR036259">
    <property type="entry name" value="MFS_trans_sf"/>
</dbReference>
<proteinExistence type="predicted"/>
<dbReference type="RefSeq" id="WP_232226497.1">
    <property type="nucleotide sequence ID" value="NZ_KK070013.1"/>
</dbReference>
<feature type="transmembrane region" description="Helical" evidence="6">
    <location>
        <begin position="60"/>
        <end position="80"/>
    </location>
</feature>
<keyword evidence="2 6" id="KW-0812">Transmembrane</keyword>
<feature type="transmembrane region" description="Helical" evidence="6">
    <location>
        <begin position="292"/>
        <end position="311"/>
    </location>
</feature>
<feature type="domain" description="Major facilitator superfamily (MFS) profile" evidence="7">
    <location>
        <begin position="21"/>
        <end position="403"/>
    </location>
</feature>
<evidence type="ECO:0000256" key="3">
    <source>
        <dbReference type="ARBA" id="ARBA00022989"/>
    </source>
</evidence>
<keyword evidence="4 6" id="KW-0472">Membrane</keyword>
<dbReference type="STRING" id="396014.BF93_12895"/>
<feature type="transmembrane region" description="Helical" evidence="6">
    <location>
        <begin position="260"/>
        <end position="280"/>
    </location>
</feature>
<sequence length="455" mass="45486">MSASPALSALPPRAGASIALRRWALCALFFLPGIAVASWVTRTPAIRDLLEASTAQMGLVLFGISVGSMLGILSSGPAVLRFGARRVVLVGSSLLIAAMPVIALGAAAGLPVVVAVGLGMFGAGMGGGEVAMNIEGADVEELSGRSFLPLLHGCFSLGTVVGAVLGILANAAGTSVVLHLLAVGVLGLILLTWAIRQLPAATGLAVAADRSAAASTPRTSVWRDRRLLLIGGIVLAMALAEGTASDWLPLVMVDGHGLDAALGSAVFAVFAASMTAGRFLGGPIIDRFGRAVVLGAGALLAASGIALVSLVDHQAVAAAAVVLWGLGASLGFPVALSAAGESGPDPAARVALASTLGYLAFLVGPPTLGMVGEHVGLRTALLLPMLVLVVAVVLSPAAGRRRDRELEPAALPPGARPVTPAFTPAGSTAQDGERCPPPTRPHPLPWSGTSATART</sequence>
<feature type="compositionally biased region" description="Pro residues" evidence="5">
    <location>
        <begin position="435"/>
        <end position="444"/>
    </location>
</feature>
<dbReference type="eggNOG" id="COG0738">
    <property type="taxonomic scope" value="Bacteria"/>
</dbReference>
<dbReference type="Proteomes" id="UP000023067">
    <property type="component" value="Unassembled WGS sequence"/>
</dbReference>
<feature type="transmembrane region" description="Helical" evidence="6">
    <location>
        <begin position="227"/>
        <end position="248"/>
    </location>
</feature>
<feature type="transmembrane region" description="Helical" evidence="6">
    <location>
        <begin position="20"/>
        <end position="40"/>
    </location>
</feature>
<comment type="caution">
    <text evidence="8">The sequence shown here is derived from an EMBL/GenBank/DDBJ whole genome shotgun (WGS) entry which is preliminary data.</text>
</comment>
<dbReference type="PROSITE" id="PS50850">
    <property type="entry name" value="MFS"/>
    <property type="match status" value="1"/>
</dbReference>
<dbReference type="InterPro" id="IPR020846">
    <property type="entry name" value="MFS_dom"/>
</dbReference>
<dbReference type="GO" id="GO:0005886">
    <property type="term" value="C:plasma membrane"/>
    <property type="evidence" value="ECO:0007669"/>
    <property type="project" value="UniProtKB-SubCell"/>
</dbReference>
<feature type="region of interest" description="Disordered" evidence="5">
    <location>
        <begin position="402"/>
        <end position="455"/>
    </location>
</feature>
<feature type="transmembrane region" description="Helical" evidence="6">
    <location>
        <begin position="350"/>
        <end position="369"/>
    </location>
</feature>
<comment type="subcellular location">
    <subcellularLocation>
        <location evidence="1">Cell membrane</location>
        <topology evidence="1">Multi-pass membrane protein</topology>
    </subcellularLocation>
</comment>
<feature type="transmembrane region" description="Helical" evidence="6">
    <location>
        <begin position="176"/>
        <end position="195"/>
    </location>
</feature>
<evidence type="ECO:0000256" key="1">
    <source>
        <dbReference type="ARBA" id="ARBA00004651"/>
    </source>
</evidence>
<feature type="transmembrane region" description="Helical" evidence="6">
    <location>
        <begin position="317"/>
        <end position="338"/>
    </location>
</feature>
<dbReference type="PANTHER" id="PTHR23514">
    <property type="entry name" value="BYPASS OF STOP CODON PROTEIN 6"/>
    <property type="match status" value="1"/>
</dbReference>
<feature type="transmembrane region" description="Helical" evidence="6">
    <location>
        <begin position="112"/>
        <end position="134"/>
    </location>
</feature>
<evidence type="ECO:0000256" key="2">
    <source>
        <dbReference type="ARBA" id="ARBA00022692"/>
    </source>
</evidence>
<reference evidence="8 9" key="1">
    <citation type="submission" date="2014-02" db="EMBL/GenBank/DDBJ databases">
        <title>Genome sequence of Brachybacterium phenoliresistens strain W13A50.</title>
        <authorList>
            <person name="Wang X."/>
        </authorList>
    </citation>
    <scope>NUCLEOTIDE SEQUENCE [LARGE SCALE GENOMIC DNA]</scope>
    <source>
        <strain evidence="8 9">W13A50</strain>
    </source>
</reference>
<feature type="transmembrane region" description="Helical" evidence="6">
    <location>
        <begin position="375"/>
        <end position="394"/>
    </location>
</feature>
<gene>
    <name evidence="8" type="ORF">BF93_12895</name>
</gene>
<dbReference type="InterPro" id="IPR051788">
    <property type="entry name" value="MFS_Transporter"/>
</dbReference>
<dbReference type="HOGENOM" id="CLU_035309_0_0_11"/>
<dbReference type="InterPro" id="IPR011701">
    <property type="entry name" value="MFS"/>
</dbReference>
<evidence type="ECO:0000313" key="8">
    <source>
        <dbReference type="EMBL" id="EWS79580.1"/>
    </source>
</evidence>
<feature type="transmembrane region" description="Helical" evidence="6">
    <location>
        <begin position="146"/>
        <end position="170"/>
    </location>
</feature>
<evidence type="ECO:0000256" key="6">
    <source>
        <dbReference type="SAM" id="Phobius"/>
    </source>
</evidence>
<protein>
    <submittedName>
        <fullName evidence="8">Membrane protein</fullName>
    </submittedName>
</protein>
<dbReference type="CDD" id="cd17393">
    <property type="entry name" value="MFS_MosC_like"/>
    <property type="match status" value="1"/>
</dbReference>
<evidence type="ECO:0000256" key="4">
    <source>
        <dbReference type="ARBA" id="ARBA00023136"/>
    </source>
</evidence>
<dbReference type="Pfam" id="PF07690">
    <property type="entry name" value="MFS_1"/>
    <property type="match status" value="1"/>
</dbReference>
<dbReference type="PANTHER" id="PTHR23514:SF13">
    <property type="entry name" value="INNER MEMBRANE PROTEIN YBJJ"/>
    <property type="match status" value="1"/>
</dbReference>
<dbReference type="SUPFAM" id="SSF103473">
    <property type="entry name" value="MFS general substrate transporter"/>
    <property type="match status" value="1"/>
</dbReference>
<dbReference type="PATRIC" id="fig|396014.3.peg.3619"/>
<name>Z9JMF4_9MICO</name>